<comment type="function">
    <text evidence="10">Catalyzes the transfer of pyrophosphate from adenosine triphosphate (ATP) to 6-hydroxymethyl-7,8-dihydropterin, an enzymatic step in folate biosynthesis pathway.</text>
</comment>
<name>A0ABT1MIP8_9BACT</name>
<dbReference type="InterPro" id="IPR000550">
    <property type="entry name" value="Hppk"/>
</dbReference>
<evidence type="ECO:0000313" key="15">
    <source>
        <dbReference type="Proteomes" id="UP001205603"/>
    </source>
</evidence>
<proteinExistence type="inferred from homology"/>
<evidence type="ECO:0000256" key="11">
    <source>
        <dbReference type="ARBA" id="ARBA00029766"/>
    </source>
</evidence>
<evidence type="ECO:0000256" key="9">
    <source>
        <dbReference type="ARBA" id="ARBA00022909"/>
    </source>
</evidence>
<evidence type="ECO:0000256" key="3">
    <source>
        <dbReference type="ARBA" id="ARBA00013253"/>
    </source>
</evidence>
<comment type="caution">
    <text evidence="14">The sequence shown here is derived from an EMBL/GenBank/DDBJ whole genome shotgun (WGS) entry which is preliminary data.</text>
</comment>
<keyword evidence="7" id="KW-0418">Kinase</keyword>
<evidence type="ECO:0000256" key="7">
    <source>
        <dbReference type="ARBA" id="ARBA00022777"/>
    </source>
</evidence>
<feature type="domain" description="7,8-dihydro-6-hydroxymethylpterin-pyrophosphokinase" evidence="13">
    <location>
        <begin position="7"/>
        <end position="123"/>
    </location>
</feature>
<evidence type="ECO:0000256" key="2">
    <source>
        <dbReference type="ARBA" id="ARBA00005810"/>
    </source>
</evidence>
<evidence type="ECO:0000256" key="5">
    <source>
        <dbReference type="ARBA" id="ARBA00022679"/>
    </source>
</evidence>
<evidence type="ECO:0000256" key="6">
    <source>
        <dbReference type="ARBA" id="ARBA00022741"/>
    </source>
</evidence>
<evidence type="ECO:0000256" key="8">
    <source>
        <dbReference type="ARBA" id="ARBA00022840"/>
    </source>
</evidence>
<evidence type="ECO:0000256" key="10">
    <source>
        <dbReference type="ARBA" id="ARBA00029409"/>
    </source>
</evidence>
<gene>
    <name evidence="14" type="ORF">NMU02_10255</name>
</gene>
<dbReference type="Gene3D" id="3.30.70.560">
    <property type="entry name" value="7,8-Dihydro-6-hydroxymethylpterin-pyrophosphokinase HPPK"/>
    <property type="match status" value="1"/>
</dbReference>
<dbReference type="EMBL" id="JANDHW010000010">
    <property type="protein sequence ID" value="MCP9612472.1"/>
    <property type="molecule type" value="Genomic_DNA"/>
</dbReference>
<dbReference type="Pfam" id="PF01288">
    <property type="entry name" value="HPPK"/>
    <property type="match status" value="1"/>
</dbReference>
<dbReference type="EC" id="2.7.6.3" evidence="3"/>
<protein>
    <recommendedName>
        <fullName evidence="4">2-amino-4-hydroxy-6-hydroxymethyldihydropteridine pyrophosphokinase</fullName>
        <ecNumber evidence="3">2.7.6.3</ecNumber>
    </recommendedName>
    <alternativeName>
        <fullName evidence="11">6-hydroxymethyl-7,8-dihydropterin pyrophosphokinase</fullName>
    </alternativeName>
    <alternativeName>
        <fullName evidence="12">7,8-dihydro-6-hydroxymethylpterin-pyrophosphokinase</fullName>
    </alternativeName>
</protein>
<dbReference type="PANTHER" id="PTHR43071:SF1">
    <property type="entry name" value="2-AMINO-4-HYDROXY-6-HYDROXYMETHYLDIHYDROPTERIDINE PYROPHOSPHOKINASE"/>
    <property type="match status" value="1"/>
</dbReference>
<accession>A0ABT1MIP8</accession>
<dbReference type="Proteomes" id="UP001205603">
    <property type="component" value="Unassembled WGS sequence"/>
</dbReference>
<keyword evidence="9" id="KW-0289">Folate biosynthesis</keyword>
<evidence type="ECO:0000256" key="1">
    <source>
        <dbReference type="ARBA" id="ARBA00005051"/>
    </source>
</evidence>
<comment type="pathway">
    <text evidence="1">Cofactor biosynthesis; tetrahydrofolate biosynthesis; 2-amino-4-hydroxy-6-hydroxymethyl-7,8-dihydropteridine diphosphate from 7,8-dihydroneopterin triphosphate: step 4/4.</text>
</comment>
<dbReference type="InterPro" id="IPR035907">
    <property type="entry name" value="Hppk_sf"/>
</dbReference>
<dbReference type="RefSeq" id="WP_255027784.1">
    <property type="nucleotide sequence ID" value="NZ_JANDHW010000010.1"/>
</dbReference>
<dbReference type="SUPFAM" id="SSF55083">
    <property type="entry name" value="6-hydroxymethyl-7,8-dihydropterin pyrophosphokinase, HPPK"/>
    <property type="match status" value="1"/>
</dbReference>
<reference evidence="14 15" key="1">
    <citation type="submission" date="2022-07" db="EMBL/GenBank/DDBJ databases">
        <title>Fecal culturing of patients with breast cancer.</title>
        <authorList>
            <person name="Teng N.M.Y."/>
            <person name="Kiu R."/>
            <person name="Evans R."/>
            <person name="Baker D.J."/>
            <person name="Zenner C."/>
            <person name="Robinson S.D."/>
            <person name="Hall L.J."/>
        </authorList>
    </citation>
    <scope>NUCLEOTIDE SEQUENCE [LARGE SCALE GENOMIC DNA]</scope>
    <source>
        <strain evidence="14 15">LH1063</strain>
    </source>
</reference>
<keyword evidence="6" id="KW-0547">Nucleotide-binding</keyword>
<evidence type="ECO:0000256" key="4">
    <source>
        <dbReference type="ARBA" id="ARBA00016218"/>
    </source>
</evidence>
<keyword evidence="15" id="KW-1185">Reference proteome</keyword>
<organism evidence="14 15">
    <name type="scientific">Coprobacter tertius</name>
    <dbReference type="NCBI Taxonomy" id="2944915"/>
    <lineage>
        <taxon>Bacteria</taxon>
        <taxon>Pseudomonadati</taxon>
        <taxon>Bacteroidota</taxon>
        <taxon>Bacteroidia</taxon>
        <taxon>Bacteroidales</taxon>
        <taxon>Barnesiellaceae</taxon>
        <taxon>Coprobacter</taxon>
    </lineage>
</organism>
<keyword evidence="8" id="KW-0067">ATP-binding</keyword>
<dbReference type="PANTHER" id="PTHR43071">
    <property type="entry name" value="2-AMINO-4-HYDROXY-6-HYDROXYMETHYLDIHYDROPTERIDINE PYROPHOSPHOKINASE"/>
    <property type="match status" value="1"/>
</dbReference>
<evidence type="ECO:0000256" key="12">
    <source>
        <dbReference type="ARBA" id="ARBA00033413"/>
    </source>
</evidence>
<comment type="similarity">
    <text evidence="2">Belongs to the HPPK family.</text>
</comment>
<evidence type="ECO:0000313" key="14">
    <source>
        <dbReference type="EMBL" id="MCP9612472.1"/>
    </source>
</evidence>
<sequence>MKINRAIIGLASNIKGGMLLVKKSCQEIKAITVSAKFSSCYETVPVSSIPQPNYHNCVGIIETEWDFDHLRERFKEMEKAAGRHPDSKRQGEIPLDIDIVVWNDEVVKPRDMLQDYMQIGLLELK</sequence>
<keyword evidence="5" id="KW-0808">Transferase</keyword>
<evidence type="ECO:0000259" key="13">
    <source>
        <dbReference type="Pfam" id="PF01288"/>
    </source>
</evidence>